<proteinExistence type="predicted"/>
<evidence type="ECO:0000313" key="1">
    <source>
        <dbReference type="EMBL" id="GIM72321.1"/>
    </source>
</evidence>
<sequence>MVLRRAHRPAGPARQRADQPVPYLARSLIGIAYYKDIALGVLNFRSDWIDYYYRDVGAQKRILSDAFAGHGEWCVPAGPGGDLLMPAVHQALDERNERLRAMSRG</sequence>
<organism evidence="1 2">
    <name type="scientific">Winogradskya consettensis</name>
    <dbReference type="NCBI Taxonomy" id="113560"/>
    <lineage>
        <taxon>Bacteria</taxon>
        <taxon>Bacillati</taxon>
        <taxon>Actinomycetota</taxon>
        <taxon>Actinomycetes</taxon>
        <taxon>Micromonosporales</taxon>
        <taxon>Micromonosporaceae</taxon>
        <taxon>Winogradskya</taxon>
    </lineage>
</organism>
<dbReference type="RefSeq" id="WP_212997814.1">
    <property type="nucleotide sequence ID" value="NZ_BAAATW010000011.1"/>
</dbReference>
<protein>
    <submittedName>
        <fullName evidence="1">Uncharacterized protein</fullName>
    </submittedName>
</protein>
<accession>A0A919SIF8</accession>
<dbReference type="EMBL" id="BOQP01000012">
    <property type="protein sequence ID" value="GIM72321.1"/>
    <property type="molecule type" value="Genomic_DNA"/>
</dbReference>
<evidence type="ECO:0000313" key="2">
    <source>
        <dbReference type="Proteomes" id="UP000680865"/>
    </source>
</evidence>
<dbReference type="AlphaFoldDB" id="A0A919SIF8"/>
<reference evidence="1" key="1">
    <citation type="submission" date="2021-03" db="EMBL/GenBank/DDBJ databases">
        <title>Whole genome shotgun sequence of Actinoplanes consettensis NBRC 14913.</title>
        <authorList>
            <person name="Komaki H."/>
            <person name="Tamura T."/>
        </authorList>
    </citation>
    <scope>NUCLEOTIDE SEQUENCE</scope>
    <source>
        <strain evidence="1">NBRC 14913</strain>
    </source>
</reference>
<comment type="caution">
    <text evidence="1">The sequence shown here is derived from an EMBL/GenBank/DDBJ whole genome shotgun (WGS) entry which is preliminary data.</text>
</comment>
<name>A0A919SIF8_9ACTN</name>
<gene>
    <name evidence="1" type="ORF">Aco04nite_29720</name>
</gene>
<keyword evidence="2" id="KW-1185">Reference proteome</keyword>
<dbReference type="Proteomes" id="UP000680865">
    <property type="component" value="Unassembled WGS sequence"/>
</dbReference>